<evidence type="ECO:0000313" key="6">
    <source>
        <dbReference type="EMBL" id="GFH04703.1"/>
    </source>
</evidence>
<evidence type="ECO:0000256" key="1">
    <source>
        <dbReference type="ARBA" id="ARBA00004196"/>
    </source>
</evidence>
<dbReference type="CDD" id="cd08512">
    <property type="entry name" value="PBP2_NikA_DppA_OppA_like_7"/>
    <property type="match status" value="1"/>
</dbReference>
<keyword evidence="3" id="KW-0813">Transport</keyword>
<protein>
    <submittedName>
        <fullName evidence="6">Peptide ABC transporter substrate-binding protein</fullName>
    </submittedName>
</protein>
<evidence type="ECO:0000256" key="2">
    <source>
        <dbReference type="ARBA" id="ARBA00005695"/>
    </source>
</evidence>
<keyword evidence="7" id="KW-1185">Reference proteome</keyword>
<feature type="domain" description="Solute-binding protein family 5" evidence="5">
    <location>
        <begin position="139"/>
        <end position="499"/>
    </location>
</feature>
<evidence type="ECO:0000259" key="5">
    <source>
        <dbReference type="Pfam" id="PF00496"/>
    </source>
</evidence>
<dbReference type="PANTHER" id="PTHR30290:SF10">
    <property type="entry name" value="PERIPLASMIC OLIGOPEPTIDE-BINDING PROTEIN-RELATED"/>
    <property type="match status" value="1"/>
</dbReference>
<name>A0A7I9ZV97_9MYCO</name>
<reference evidence="6 7" key="1">
    <citation type="journal article" date="2019" name="Emerg. Microbes Infect.">
        <title>Comprehensive subspecies identification of 175 nontuberculous mycobacteria species based on 7547 genomic profiles.</title>
        <authorList>
            <person name="Matsumoto Y."/>
            <person name="Kinjo T."/>
            <person name="Motooka D."/>
            <person name="Nabeya D."/>
            <person name="Jung N."/>
            <person name="Uechi K."/>
            <person name="Horii T."/>
            <person name="Iida T."/>
            <person name="Fujita J."/>
            <person name="Nakamura S."/>
        </authorList>
    </citation>
    <scope>NUCLEOTIDE SEQUENCE [LARGE SCALE GENOMIC DNA]</scope>
    <source>
        <strain evidence="6 7">JCM 30996</strain>
    </source>
</reference>
<evidence type="ECO:0000313" key="7">
    <source>
        <dbReference type="Proteomes" id="UP000465304"/>
    </source>
</evidence>
<evidence type="ECO:0000256" key="3">
    <source>
        <dbReference type="ARBA" id="ARBA00022448"/>
    </source>
</evidence>
<sequence>MLTYVADWMSTNRKLILYRRERPSAGLNLTCRSAIVRRRVDPPLPQFEETFVTRSPITLDRRGFLKVSGLTVGGLALANLVAACGGEASVDGARNLTLRMPFLQDMQVPDPDIMYEGEGVQVMSACYEGLVNYKSGTSEIVPGLAESWTVSEDQLTYTFKLVPDVTFHDGTAADAAAWIKSFERRAAINEGPAYMVAGIAKSEAPDPTTLVVTLTEPNNAFLHYAACPWQMFAVSPTAVESNAVGDDLAQEWLKTHDAGTGPYVMKEFVPGSQYTLERFDGYWGEEPYFESIRIEIVPEISTQKLQLDQGAFDLVAKGFAIPDVLTYQQNANFNTITVPGSTVIVLWMNFNAGIFADKALRQAMMTALDRAAIVEIAFQGLTPMQANFWPENMFPEGLVPFDPPVDTGPLEAIVPTLASKNVDLAWVTSYGAPGQQVAELIQTQLAPTGLEITVRAMPSAESFDLANQPAERRPDLMVAGIGGDALHLDTAMRIFLRTGAKPLNYFQYGNPEVDRLMDEAITKPTDTETNQVYLQITETIQDEALWVPLCRRMDTTITQAQIDGFVGNSYLPYVFDAGVIRRA</sequence>
<accession>A0A7I9ZV97</accession>
<dbReference type="Gene3D" id="3.10.105.10">
    <property type="entry name" value="Dipeptide-binding Protein, Domain 3"/>
    <property type="match status" value="1"/>
</dbReference>
<comment type="subcellular location">
    <subcellularLocation>
        <location evidence="1">Cell envelope</location>
    </subcellularLocation>
</comment>
<proteinExistence type="inferred from homology"/>
<dbReference type="PANTHER" id="PTHR30290">
    <property type="entry name" value="PERIPLASMIC BINDING COMPONENT OF ABC TRANSPORTER"/>
    <property type="match status" value="1"/>
</dbReference>
<dbReference type="InterPro" id="IPR030678">
    <property type="entry name" value="Peptide/Ni-bd"/>
</dbReference>
<keyword evidence="4" id="KW-0732">Signal</keyword>
<dbReference type="GO" id="GO:1904680">
    <property type="term" value="F:peptide transmembrane transporter activity"/>
    <property type="evidence" value="ECO:0007669"/>
    <property type="project" value="TreeGrafter"/>
</dbReference>
<gene>
    <name evidence="6" type="ORF">MHIP_51860</name>
</gene>
<dbReference type="PIRSF" id="PIRSF002741">
    <property type="entry name" value="MppA"/>
    <property type="match status" value="1"/>
</dbReference>
<dbReference type="SUPFAM" id="SSF53850">
    <property type="entry name" value="Periplasmic binding protein-like II"/>
    <property type="match status" value="1"/>
</dbReference>
<dbReference type="InterPro" id="IPR039424">
    <property type="entry name" value="SBP_5"/>
</dbReference>
<comment type="caution">
    <text evidence="6">The sequence shown here is derived from an EMBL/GenBank/DDBJ whole genome shotgun (WGS) entry which is preliminary data.</text>
</comment>
<comment type="similarity">
    <text evidence="2">Belongs to the bacterial solute-binding protein 5 family.</text>
</comment>
<dbReference type="GO" id="GO:0042597">
    <property type="term" value="C:periplasmic space"/>
    <property type="evidence" value="ECO:0007669"/>
    <property type="project" value="UniProtKB-ARBA"/>
</dbReference>
<dbReference type="GO" id="GO:0030313">
    <property type="term" value="C:cell envelope"/>
    <property type="evidence" value="ECO:0007669"/>
    <property type="project" value="UniProtKB-SubCell"/>
</dbReference>
<dbReference type="Gene3D" id="3.40.190.10">
    <property type="entry name" value="Periplasmic binding protein-like II"/>
    <property type="match status" value="1"/>
</dbReference>
<evidence type="ECO:0000256" key="4">
    <source>
        <dbReference type="ARBA" id="ARBA00022729"/>
    </source>
</evidence>
<dbReference type="Gene3D" id="3.90.76.10">
    <property type="entry name" value="Dipeptide-binding Protein, Domain 1"/>
    <property type="match status" value="1"/>
</dbReference>
<dbReference type="Proteomes" id="UP000465304">
    <property type="component" value="Unassembled WGS sequence"/>
</dbReference>
<dbReference type="Pfam" id="PF00496">
    <property type="entry name" value="SBP_bac_5"/>
    <property type="match status" value="1"/>
</dbReference>
<organism evidence="6 7">
    <name type="scientific">Mycolicibacterium hippocampi</name>
    <dbReference type="NCBI Taxonomy" id="659824"/>
    <lineage>
        <taxon>Bacteria</taxon>
        <taxon>Bacillati</taxon>
        <taxon>Actinomycetota</taxon>
        <taxon>Actinomycetes</taxon>
        <taxon>Mycobacteriales</taxon>
        <taxon>Mycobacteriaceae</taxon>
        <taxon>Mycolicibacterium</taxon>
    </lineage>
</organism>
<dbReference type="InterPro" id="IPR000914">
    <property type="entry name" value="SBP_5_dom"/>
</dbReference>
<dbReference type="GO" id="GO:0043190">
    <property type="term" value="C:ATP-binding cassette (ABC) transporter complex"/>
    <property type="evidence" value="ECO:0007669"/>
    <property type="project" value="InterPro"/>
</dbReference>
<dbReference type="EMBL" id="BLLB01000002">
    <property type="protein sequence ID" value="GFH04703.1"/>
    <property type="molecule type" value="Genomic_DNA"/>
</dbReference>
<dbReference type="GO" id="GO:0015833">
    <property type="term" value="P:peptide transport"/>
    <property type="evidence" value="ECO:0007669"/>
    <property type="project" value="TreeGrafter"/>
</dbReference>
<dbReference type="AlphaFoldDB" id="A0A7I9ZV97"/>